<keyword evidence="2" id="KW-1133">Transmembrane helix</keyword>
<keyword evidence="2" id="KW-0812">Transmembrane</keyword>
<dbReference type="PANTHER" id="PTHR34407:SF1">
    <property type="entry name" value="SGNH HYDROLASE-TYPE ESTERASE DOMAIN-CONTAINING PROTEIN"/>
    <property type="match status" value="1"/>
</dbReference>
<evidence type="ECO:0000313" key="3">
    <source>
        <dbReference type="EMBL" id="CAJ1964524.1"/>
    </source>
</evidence>
<evidence type="ECO:0000256" key="2">
    <source>
        <dbReference type="SAM" id="Phobius"/>
    </source>
</evidence>
<protein>
    <submittedName>
        <fullName evidence="3">Uncharacterized protein</fullName>
    </submittedName>
</protein>
<feature type="compositionally biased region" description="Basic and acidic residues" evidence="1">
    <location>
        <begin position="292"/>
        <end position="315"/>
    </location>
</feature>
<feature type="transmembrane region" description="Helical" evidence="2">
    <location>
        <begin position="20"/>
        <end position="38"/>
    </location>
</feature>
<reference evidence="3" key="1">
    <citation type="submission" date="2023-08" db="EMBL/GenBank/DDBJ databases">
        <authorList>
            <person name="Audoor S."/>
            <person name="Bilcke G."/>
        </authorList>
    </citation>
    <scope>NUCLEOTIDE SEQUENCE</scope>
</reference>
<keyword evidence="2" id="KW-0472">Membrane</keyword>
<accession>A0AAD2G958</accession>
<dbReference type="PANTHER" id="PTHR34407">
    <property type="entry name" value="EXPRESSED PROTEIN"/>
    <property type="match status" value="1"/>
</dbReference>
<evidence type="ECO:0000313" key="4">
    <source>
        <dbReference type="Proteomes" id="UP001295423"/>
    </source>
</evidence>
<proteinExistence type="predicted"/>
<feature type="compositionally biased region" description="Low complexity" evidence="1">
    <location>
        <begin position="75"/>
        <end position="85"/>
    </location>
</feature>
<sequence length="784" mass="86875">MAGSSYHSQSRKSGIILRRCARLGGFCVPALIVLFFLLHSRLIVLLERDFKERQHGGFGDGMAQQEHDQLWKGDSSSNNNNNNNNPGICQKLLQGNEHSTTASMWLKSKHKLLSAVLGVLEKQQSATSAIIPAWMEELWKFLTPWQLQQTIFPQVDPLILQRILEKLQARLLFLQQLEGHYDSTNTTDRNNPEPPPPNKIQVLVFGGSVTEGVGCDAPPPSYLMDDTEKEKSQLKLLSSLSLQDCSWPHRLQQLADAFLPDTIEIHNLAVGGTHSRAAVPILEHGLYPPHVHVNENKNKKNDAAPHDDHDSHEGPPDIILNAYAANDNLPPAFYNTENTTLDNFHKYRVLKRLMEFVAAASGTGTVGGKNNINSCGQSSTNSNSQQQSHQPWIVFLNDYLGNQQESLVGESTVDELVQLLMQTLAPVSYVSPSRLLEPYVWANTSEHVWSGVWKKKSNKNKNLNAADYKVDVHYGLAGHITTALVAAHAFFQWTMEYCQEQVLFDDVEEQDCSSSSHWTTTTPKSLQTLETRMQAHELSSVLQIHLPSKEWMKLNHPDRVYPNITEGAGGVVKSSRLGSSSKTVTHDGCSGSSSGHQNSGACAFAFLAAPLGTHSKKGPLQEYIDGFTVTAENKKEDGVGWLVQNNFRHGGFQNKLGLAAIRTGAQLTLDIPIGNVQQQRHMELTIHYLKSYGPDWANSHLRGTCQVRQQKGASSSSSSGGAKLLQVLREQNFDLEGFHDQQVSISYTHVVPDIIIDKGIETVIQLKLELIGGSNFKINAMMLC</sequence>
<evidence type="ECO:0000256" key="1">
    <source>
        <dbReference type="SAM" id="MobiDB-lite"/>
    </source>
</evidence>
<dbReference type="EMBL" id="CAKOGP040002191">
    <property type="protein sequence ID" value="CAJ1964524.1"/>
    <property type="molecule type" value="Genomic_DNA"/>
</dbReference>
<dbReference type="AlphaFoldDB" id="A0AAD2G958"/>
<name>A0AAD2G958_9STRA</name>
<dbReference type="Proteomes" id="UP001295423">
    <property type="component" value="Unassembled WGS sequence"/>
</dbReference>
<keyword evidence="4" id="KW-1185">Reference proteome</keyword>
<comment type="caution">
    <text evidence="3">The sequence shown here is derived from an EMBL/GenBank/DDBJ whole genome shotgun (WGS) entry which is preliminary data.</text>
</comment>
<gene>
    <name evidence="3" type="ORF">CYCCA115_LOCUS20672</name>
</gene>
<organism evidence="3 4">
    <name type="scientific">Cylindrotheca closterium</name>
    <dbReference type="NCBI Taxonomy" id="2856"/>
    <lineage>
        <taxon>Eukaryota</taxon>
        <taxon>Sar</taxon>
        <taxon>Stramenopiles</taxon>
        <taxon>Ochrophyta</taxon>
        <taxon>Bacillariophyta</taxon>
        <taxon>Bacillariophyceae</taxon>
        <taxon>Bacillariophycidae</taxon>
        <taxon>Bacillariales</taxon>
        <taxon>Bacillariaceae</taxon>
        <taxon>Cylindrotheca</taxon>
    </lineage>
</organism>
<feature type="region of interest" description="Disordered" evidence="1">
    <location>
        <begin position="289"/>
        <end position="318"/>
    </location>
</feature>
<feature type="region of interest" description="Disordered" evidence="1">
    <location>
        <begin position="68"/>
        <end position="87"/>
    </location>
</feature>
<dbReference type="SUPFAM" id="SSF52266">
    <property type="entry name" value="SGNH hydrolase"/>
    <property type="match status" value="1"/>
</dbReference>